<gene>
    <name evidence="1" type="ORF">BLNAU_22049</name>
</gene>
<protein>
    <submittedName>
        <fullName evidence="1">Uncharacterized protein</fullName>
    </submittedName>
</protein>
<dbReference type="EMBL" id="JARBJD010000367">
    <property type="protein sequence ID" value="KAK2943038.1"/>
    <property type="molecule type" value="Genomic_DNA"/>
</dbReference>
<evidence type="ECO:0000313" key="2">
    <source>
        <dbReference type="Proteomes" id="UP001281761"/>
    </source>
</evidence>
<sequence length="561" mass="64748">MKVKVFRRNNVPSSELTEDHARSHLIRSPGWNPTNISSLLEVLHCDDEDIIDDTLRTLQKVASESLFFECAIVDSLFHQHKDFIFSAFDKIEGSSPPPANITALARISLFPHLRIADCSLEALNEVVKRDPTTFTLLPSPIFPSSSPFEQFSGLSFLAALTKKLRIVFSEFQRNLPTDPSHIPKFIQLTNDVPSIFACSLVFCSNAFLLPTHLMTAEPPIEVDSEIVLELLVLVKEALPMILWTIPFIDNLIHSLPSNSSSTTQMVFEDEMQMVDSLDDLKDGCEEFMSSGWNYLLNLTFILSDPLKSSFQTIILDDPSFTSLILNSLQLSHAYIKLDVIATIQNITVDYPWMKEKFMTSNFVGMMFETVDFVSLPLSESETLFYLTKFLANMFLPIGDDEQARFEQYPRIHVSVFEPAKQFIIFMFRQSDKLILNEEFKAQLEDRLSWIHRHINNMELRSDEHDADFVSELVKWEVRQMVEMENEVNFERVFRRSIWNRAREWRRGKQERKKRREVRLREEGWDDALELRVVGIEVDTNQSLADHAALFRIDQGFNTVGA</sequence>
<comment type="caution">
    <text evidence="1">The sequence shown here is derived from an EMBL/GenBank/DDBJ whole genome shotgun (WGS) entry which is preliminary data.</text>
</comment>
<evidence type="ECO:0000313" key="1">
    <source>
        <dbReference type="EMBL" id="KAK2943038.1"/>
    </source>
</evidence>
<name>A0ABQ9WUN8_9EUKA</name>
<dbReference type="InterPro" id="IPR016024">
    <property type="entry name" value="ARM-type_fold"/>
</dbReference>
<keyword evidence="2" id="KW-1185">Reference proteome</keyword>
<proteinExistence type="predicted"/>
<organism evidence="1 2">
    <name type="scientific">Blattamonas nauphoetae</name>
    <dbReference type="NCBI Taxonomy" id="2049346"/>
    <lineage>
        <taxon>Eukaryota</taxon>
        <taxon>Metamonada</taxon>
        <taxon>Preaxostyla</taxon>
        <taxon>Oxymonadida</taxon>
        <taxon>Blattamonas</taxon>
    </lineage>
</organism>
<reference evidence="1 2" key="1">
    <citation type="journal article" date="2022" name="bioRxiv">
        <title>Genomics of Preaxostyla Flagellates Illuminates Evolutionary Transitions and the Path Towards Mitochondrial Loss.</title>
        <authorList>
            <person name="Novak L.V.F."/>
            <person name="Treitli S.C."/>
            <person name="Pyrih J."/>
            <person name="Halakuc P."/>
            <person name="Pipaliya S.V."/>
            <person name="Vacek V."/>
            <person name="Brzon O."/>
            <person name="Soukal P."/>
            <person name="Eme L."/>
            <person name="Dacks J.B."/>
            <person name="Karnkowska A."/>
            <person name="Elias M."/>
            <person name="Hampl V."/>
        </authorList>
    </citation>
    <scope>NUCLEOTIDE SEQUENCE [LARGE SCALE GENOMIC DNA]</scope>
    <source>
        <strain evidence="1">NAU3</strain>
        <tissue evidence="1">Gut</tissue>
    </source>
</reference>
<accession>A0ABQ9WUN8</accession>
<dbReference type="Proteomes" id="UP001281761">
    <property type="component" value="Unassembled WGS sequence"/>
</dbReference>
<dbReference type="SUPFAM" id="SSF48371">
    <property type="entry name" value="ARM repeat"/>
    <property type="match status" value="1"/>
</dbReference>